<protein>
    <submittedName>
        <fullName evidence="1">Transposase</fullName>
    </submittedName>
</protein>
<name>A0A5C2H2Y1_9CAUD</name>
<accession>A0A5C2H2Y1</accession>
<evidence type="ECO:0000313" key="1">
    <source>
        <dbReference type="EMBL" id="QEP29515.1"/>
    </source>
</evidence>
<evidence type="ECO:0000313" key="2">
    <source>
        <dbReference type="Proteomes" id="UP000322060"/>
    </source>
</evidence>
<organism evidence="1 2">
    <name type="scientific">Enterococcus phage PEf771</name>
    <dbReference type="NCBI Taxonomy" id="2601638"/>
    <lineage>
        <taxon>Viruses</taxon>
        <taxon>Duplodnaviria</taxon>
        <taxon>Heunggongvirae</taxon>
        <taxon>Uroviricota</taxon>
        <taxon>Caudoviricetes</taxon>
        <taxon>Herelleviridae</taxon>
        <taxon>Brockvirinae</taxon>
        <taxon>Schiekvirus</taxon>
        <taxon>Schiekvirus Pef771</taxon>
    </lineage>
</organism>
<sequence length="114" mass="13449">MEVDMDTLETNTEAVKKLLTGLGFENRVTMPPYTHEWYNPKNKLNIIVNYQTLEYKIARLGKYSLARIETGYCSPIIHKNFKKNYEDMCKLSKKADEFEFGVELDRKFGDLREE</sequence>
<gene>
    <name evidence="1" type="ORF">PEf771_98</name>
</gene>
<proteinExistence type="predicted"/>
<dbReference type="Proteomes" id="UP000322060">
    <property type="component" value="Segment"/>
</dbReference>
<keyword evidence="2" id="KW-1185">Reference proteome</keyword>
<dbReference type="EMBL" id="MN241318">
    <property type="protein sequence ID" value="QEP29515.1"/>
    <property type="molecule type" value="Genomic_DNA"/>
</dbReference>
<reference evidence="1 2" key="1">
    <citation type="submission" date="2019-07" db="EMBL/GenBank/DDBJ databases">
        <title>Characteristics and whole genome analysis of the Enterococcus faecalis phage PEf771.</title>
        <authorList>
            <person name="Xiang Y."/>
            <person name="Ji X."/>
            <person name="Wei Y."/>
            <person name="Song F."/>
            <person name="Li W."/>
            <person name="Yang X."/>
        </authorList>
    </citation>
    <scope>NUCLEOTIDE SEQUENCE [LARGE SCALE GENOMIC DNA]</scope>
</reference>